<keyword evidence="9" id="KW-1185">Reference proteome</keyword>
<dbReference type="KEGG" id="goe:100906372"/>
<dbReference type="GO" id="GO:0000381">
    <property type="term" value="P:regulation of alternative mRNA splicing, via spliceosome"/>
    <property type="evidence" value="ECO:0007669"/>
    <property type="project" value="TreeGrafter"/>
</dbReference>
<sequence>MYAMTRTLPTPQANLGGNVWHAENAKKPKVDNKYAFLGVQTGPVLAGPGALKDQAQATLEAIRSYELPELTPEQKEMVDRAKKYATEQSIKTVIIKQTMAHTQQQQKSLQRHQALVLMCRIYVGSISFELKEDAVRTAFKPFGPVKAINMSYDTITSRHKGFAFVEFELPEAAQLALEQMNGVFMGGRNIKVGRPSNMPQAAPILEQIMEESKSSPRIYIASIHQDLSDADVHSVFEAFGKIKSCKLAPGMTAAEKHREFGFIEYETSQAAADAIASMNMFDLGGQLVRVGRAITPPDCALNTHGVLMPAAPGIVGPLPTAAAVAAAAATAKIQAMEAVPPPSQSSNSPISIPVALPPPGIVTLDADGKPKVHLPPPTVINTLPPIGVAVHPPAPAPAPAPVASTSPPQLKKPSFEDLLEDAKELPLAPVGDSEDPEGDVAIKGGGARLAMMRRLMRTKTREQCVMILRNMVGADEVDEDLEPEISEECGKFGKVQKVLIHMERHGEEDDASTTDVKIFVEFGSTAEMHQAIRALHGRFFGGRQVIAEMYDVFLYDNGNLSA</sequence>
<dbReference type="InterPro" id="IPR034209">
    <property type="entry name" value="PUF60_RRM1"/>
</dbReference>
<dbReference type="PANTHER" id="PTHR47330">
    <property type="entry name" value="POLY(U)-BINDING-SPLICING FACTOR PUF60-B-RELATED"/>
    <property type="match status" value="1"/>
</dbReference>
<keyword evidence="3" id="KW-0507">mRNA processing</keyword>
<dbReference type="Proteomes" id="UP000694867">
    <property type="component" value="Unplaced"/>
</dbReference>
<evidence type="ECO:0000256" key="5">
    <source>
        <dbReference type="ARBA" id="ARBA00023187"/>
    </source>
</evidence>
<comment type="subcellular location">
    <subcellularLocation>
        <location evidence="1">Nucleus</location>
    </subcellularLocation>
</comment>
<dbReference type="Pfam" id="PF00076">
    <property type="entry name" value="RRM_1"/>
    <property type="match status" value="2"/>
</dbReference>
<dbReference type="InterPro" id="IPR003954">
    <property type="entry name" value="RRM_euk-type"/>
</dbReference>
<keyword evidence="6" id="KW-0539">Nucleus</keyword>
<feature type="domain" description="RRM" evidence="8">
    <location>
        <begin position="119"/>
        <end position="197"/>
    </location>
</feature>
<comment type="similarity">
    <text evidence="2">Belongs to the RRM half pint family.</text>
</comment>
<dbReference type="GO" id="GO:0003723">
    <property type="term" value="F:RNA binding"/>
    <property type="evidence" value="ECO:0007669"/>
    <property type="project" value="UniProtKB-UniRule"/>
</dbReference>
<accession>A0AAJ6VYY0</accession>
<dbReference type="InterPro" id="IPR051974">
    <property type="entry name" value="PUF60_regulator"/>
</dbReference>
<evidence type="ECO:0000256" key="6">
    <source>
        <dbReference type="ARBA" id="ARBA00023242"/>
    </source>
</evidence>
<dbReference type="AlphaFoldDB" id="A0AAJ6VYY0"/>
<dbReference type="SMART" id="SM00360">
    <property type="entry name" value="RRM"/>
    <property type="match status" value="3"/>
</dbReference>
<dbReference type="GO" id="GO:0006376">
    <property type="term" value="P:mRNA splice site recognition"/>
    <property type="evidence" value="ECO:0007669"/>
    <property type="project" value="TreeGrafter"/>
</dbReference>
<dbReference type="SMART" id="SM00361">
    <property type="entry name" value="RRM_1"/>
    <property type="match status" value="3"/>
</dbReference>
<dbReference type="CTD" id="38173"/>
<protein>
    <submittedName>
        <fullName evidence="10">Poly(U)-binding-splicing factor PUF60</fullName>
    </submittedName>
</protein>
<dbReference type="CDD" id="cd12371">
    <property type="entry name" value="RRM2_PUF60"/>
    <property type="match status" value="1"/>
</dbReference>
<evidence type="ECO:0000256" key="3">
    <source>
        <dbReference type="ARBA" id="ARBA00022664"/>
    </source>
</evidence>
<dbReference type="Gene3D" id="3.30.70.330">
    <property type="match status" value="3"/>
</dbReference>
<dbReference type="FunFam" id="3.30.70.330:FF:000382">
    <property type="entry name" value="G-patch domain-containing protein"/>
    <property type="match status" value="1"/>
</dbReference>
<evidence type="ECO:0000256" key="4">
    <source>
        <dbReference type="ARBA" id="ARBA00022884"/>
    </source>
</evidence>
<evidence type="ECO:0000313" key="9">
    <source>
        <dbReference type="Proteomes" id="UP000694867"/>
    </source>
</evidence>
<name>A0AAJ6VYY0_9ACAR</name>
<feature type="domain" description="RRM" evidence="8">
    <location>
        <begin position="464"/>
        <end position="552"/>
    </location>
</feature>
<dbReference type="SUPFAM" id="SSF54928">
    <property type="entry name" value="RNA-binding domain, RBD"/>
    <property type="match status" value="2"/>
</dbReference>
<gene>
    <name evidence="10" type="primary">LOC100906372</name>
</gene>
<dbReference type="GO" id="GO:0071011">
    <property type="term" value="C:precatalytic spliceosome"/>
    <property type="evidence" value="ECO:0007669"/>
    <property type="project" value="TreeGrafter"/>
</dbReference>
<dbReference type="FunFam" id="3.30.70.330:FF:000136">
    <property type="entry name" value="poly(U)-binding-splicing factor PUF60 isoform X1"/>
    <property type="match status" value="1"/>
</dbReference>
<dbReference type="InterPro" id="IPR000504">
    <property type="entry name" value="RRM_dom"/>
</dbReference>
<dbReference type="InterPro" id="IPR035979">
    <property type="entry name" value="RBD_domain_sf"/>
</dbReference>
<dbReference type="PANTHER" id="PTHR47330:SF1">
    <property type="entry name" value="POLY(U)-BINDING-SPLICING FACTOR PUF60"/>
    <property type="match status" value="1"/>
</dbReference>
<organism evidence="9 10">
    <name type="scientific">Galendromus occidentalis</name>
    <name type="common">western predatory mite</name>
    <dbReference type="NCBI Taxonomy" id="34638"/>
    <lineage>
        <taxon>Eukaryota</taxon>
        <taxon>Metazoa</taxon>
        <taxon>Ecdysozoa</taxon>
        <taxon>Arthropoda</taxon>
        <taxon>Chelicerata</taxon>
        <taxon>Arachnida</taxon>
        <taxon>Acari</taxon>
        <taxon>Parasitiformes</taxon>
        <taxon>Mesostigmata</taxon>
        <taxon>Gamasina</taxon>
        <taxon>Phytoseioidea</taxon>
        <taxon>Phytoseiidae</taxon>
        <taxon>Typhlodrominae</taxon>
        <taxon>Galendromus</taxon>
    </lineage>
</organism>
<dbReference type="InterPro" id="IPR012677">
    <property type="entry name" value="Nucleotide-bd_a/b_plait_sf"/>
</dbReference>
<dbReference type="PROSITE" id="PS50102">
    <property type="entry name" value="RRM"/>
    <property type="match status" value="3"/>
</dbReference>
<proteinExistence type="inferred from homology"/>
<dbReference type="InterPro" id="IPR034211">
    <property type="entry name" value="PUF60_RRM2"/>
</dbReference>
<dbReference type="GO" id="GO:0071013">
    <property type="term" value="C:catalytic step 2 spliceosome"/>
    <property type="evidence" value="ECO:0007669"/>
    <property type="project" value="TreeGrafter"/>
</dbReference>
<reference evidence="10" key="1">
    <citation type="submission" date="2025-08" db="UniProtKB">
        <authorList>
            <consortium name="RefSeq"/>
        </authorList>
    </citation>
    <scope>IDENTIFICATION</scope>
</reference>
<dbReference type="RefSeq" id="XP_003746150.1">
    <property type="nucleotide sequence ID" value="XM_003746102.2"/>
</dbReference>
<evidence type="ECO:0000256" key="7">
    <source>
        <dbReference type="PROSITE-ProRule" id="PRU00176"/>
    </source>
</evidence>
<evidence type="ECO:0000259" key="8">
    <source>
        <dbReference type="PROSITE" id="PS50102"/>
    </source>
</evidence>
<keyword evidence="5" id="KW-0508">mRNA splicing</keyword>
<evidence type="ECO:0000313" key="10">
    <source>
        <dbReference type="RefSeq" id="XP_003746150.1"/>
    </source>
</evidence>
<dbReference type="GeneID" id="100906372"/>
<feature type="domain" description="RRM" evidence="8">
    <location>
        <begin position="216"/>
        <end position="295"/>
    </location>
</feature>
<keyword evidence="4 7" id="KW-0694">RNA-binding</keyword>
<evidence type="ECO:0000256" key="1">
    <source>
        <dbReference type="ARBA" id="ARBA00004123"/>
    </source>
</evidence>
<dbReference type="CDD" id="cd12370">
    <property type="entry name" value="RRM1_PUF60"/>
    <property type="match status" value="1"/>
</dbReference>
<dbReference type="GO" id="GO:0000380">
    <property type="term" value="P:alternative mRNA splicing, via spliceosome"/>
    <property type="evidence" value="ECO:0007669"/>
    <property type="project" value="TreeGrafter"/>
</dbReference>
<evidence type="ECO:0000256" key="2">
    <source>
        <dbReference type="ARBA" id="ARBA00005987"/>
    </source>
</evidence>